<dbReference type="EMBL" id="BOOQ01000027">
    <property type="protein sequence ID" value="GII47803.1"/>
    <property type="molecule type" value="Genomic_DNA"/>
</dbReference>
<keyword evidence="2" id="KW-1185">Reference proteome</keyword>
<evidence type="ECO:0000313" key="2">
    <source>
        <dbReference type="Proteomes" id="UP000644610"/>
    </source>
</evidence>
<comment type="caution">
    <text evidence="1">The sequence shown here is derived from an EMBL/GenBank/DDBJ whole genome shotgun (WGS) entry which is preliminary data.</text>
</comment>
<proteinExistence type="predicted"/>
<protein>
    <submittedName>
        <fullName evidence="1">Uncharacterized protein</fullName>
    </submittedName>
</protein>
<dbReference type="AlphaFoldDB" id="A0A8J3UL22"/>
<organism evidence="1 2">
    <name type="scientific">Planotetraspora silvatica</name>
    <dbReference type="NCBI Taxonomy" id="234614"/>
    <lineage>
        <taxon>Bacteria</taxon>
        <taxon>Bacillati</taxon>
        <taxon>Actinomycetota</taxon>
        <taxon>Actinomycetes</taxon>
        <taxon>Streptosporangiales</taxon>
        <taxon>Streptosporangiaceae</taxon>
        <taxon>Planotetraspora</taxon>
    </lineage>
</organism>
<sequence length="242" mass="27267">MTRRAVIGSMTSVISDVWHNSKAQLDPGSVLFQSDRRFQFFAYGVSHSQLMFRSTPLVVDQDSTIDLVFKPVTALKIRDVYRGLTIRCATEEEFGLIKALSGGDVEGGERIFILESDGVTDYVISLAVGWREDVLRRTRQSLFAYVSEDMPRWPTQPLDGFHMQLNVASVRDLIDAMNADDQQVRRERYRTVYVVMTRVDRRGVPDISGAGVFLTEADAEDALAYIAPKVVDCWIEPLPIAI</sequence>
<reference evidence="1" key="1">
    <citation type="submission" date="2021-01" db="EMBL/GenBank/DDBJ databases">
        <title>Whole genome shotgun sequence of Planotetraspora silvatica NBRC 100141.</title>
        <authorList>
            <person name="Komaki H."/>
            <person name="Tamura T."/>
        </authorList>
    </citation>
    <scope>NUCLEOTIDE SEQUENCE</scope>
    <source>
        <strain evidence="1">NBRC 100141</strain>
    </source>
</reference>
<name>A0A8J3UL22_9ACTN</name>
<dbReference type="Proteomes" id="UP000644610">
    <property type="component" value="Unassembled WGS sequence"/>
</dbReference>
<accession>A0A8J3UL22</accession>
<gene>
    <name evidence="1" type="ORF">Psi02_42270</name>
</gene>
<evidence type="ECO:0000313" key="1">
    <source>
        <dbReference type="EMBL" id="GII47803.1"/>
    </source>
</evidence>